<dbReference type="InterPro" id="IPR015927">
    <property type="entry name" value="Peptidase_S24_S26A/B/C"/>
</dbReference>
<evidence type="ECO:0000259" key="1">
    <source>
        <dbReference type="Pfam" id="PF00717"/>
    </source>
</evidence>
<protein>
    <submittedName>
        <fullName evidence="2">S24/S26 family peptidase</fullName>
    </submittedName>
</protein>
<sequence>MKEATNEIKTISNLQYFEEVRRLLISGKEIQIPVRGHSMKPFIKEGNFVQLEAFQQRHLKLGMILLALHEGRYVLHRLVKIKNNILVLAGDGNINQLEYVSHEETFAAVTIKTFDGKKKDMQGFIPRILGLSWYYSRGIRLFIIRLKKIWNLL</sequence>
<proteinExistence type="predicted"/>
<dbReference type="InterPro" id="IPR036286">
    <property type="entry name" value="LexA/Signal_pep-like_sf"/>
</dbReference>
<evidence type="ECO:0000313" key="2">
    <source>
        <dbReference type="EMBL" id="GAA4141963.1"/>
    </source>
</evidence>
<dbReference type="Pfam" id="PF00717">
    <property type="entry name" value="Peptidase_S24"/>
    <property type="match status" value="1"/>
</dbReference>
<comment type="caution">
    <text evidence="2">The sequence shown here is derived from an EMBL/GenBank/DDBJ whole genome shotgun (WGS) entry which is preliminary data.</text>
</comment>
<evidence type="ECO:0000313" key="3">
    <source>
        <dbReference type="Proteomes" id="UP001500101"/>
    </source>
</evidence>
<dbReference type="RefSeq" id="WP_344674813.1">
    <property type="nucleotide sequence ID" value="NZ_BAAAZI010000009.1"/>
</dbReference>
<reference evidence="3" key="1">
    <citation type="journal article" date="2019" name="Int. J. Syst. Evol. Microbiol.">
        <title>The Global Catalogue of Microorganisms (GCM) 10K type strain sequencing project: providing services to taxonomists for standard genome sequencing and annotation.</title>
        <authorList>
            <consortium name="The Broad Institute Genomics Platform"/>
            <consortium name="The Broad Institute Genome Sequencing Center for Infectious Disease"/>
            <person name="Wu L."/>
            <person name="Ma J."/>
        </authorList>
    </citation>
    <scope>NUCLEOTIDE SEQUENCE [LARGE SCALE GENOMIC DNA]</scope>
    <source>
        <strain evidence="3">JCM 16704</strain>
    </source>
</reference>
<dbReference type="EMBL" id="BAAAZI010000009">
    <property type="protein sequence ID" value="GAA4141963.1"/>
    <property type="molecule type" value="Genomic_DNA"/>
</dbReference>
<dbReference type="Gene3D" id="2.10.109.10">
    <property type="entry name" value="Umud Fragment, subunit A"/>
    <property type="match status" value="1"/>
</dbReference>
<dbReference type="SUPFAM" id="SSF51306">
    <property type="entry name" value="LexA/Signal peptidase"/>
    <property type="match status" value="1"/>
</dbReference>
<accession>A0ABP7YWF5</accession>
<keyword evidence="3" id="KW-1185">Reference proteome</keyword>
<organism evidence="2 3">
    <name type="scientific">Sphingobacterium kyonggiense</name>
    <dbReference type="NCBI Taxonomy" id="714075"/>
    <lineage>
        <taxon>Bacteria</taxon>
        <taxon>Pseudomonadati</taxon>
        <taxon>Bacteroidota</taxon>
        <taxon>Sphingobacteriia</taxon>
        <taxon>Sphingobacteriales</taxon>
        <taxon>Sphingobacteriaceae</taxon>
        <taxon>Sphingobacterium</taxon>
    </lineage>
</organism>
<gene>
    <name evidence="2" type="ORF">GCM10022216_22420</name>
</gene>
<dbReference type="Proteomes" id="UP001500101">
    <property type="component" value="Unassembled WGS sequence"/>
</dbReference>
<feature type="domain" description="Peptidase S24/S26A/S26B/S26C" evidence="1">
    <location>
        <begin position="11"/>
        <end position="99"/>
    </location>
</feature>
<name>A0ABP7YWF5_9SPHI</name>